<dbReference type="Ensembl" id="ENSPMGT00000002682.1">
    <property type="protein sequence ID" value="ENSPMGP00000002535.1"/>
    <property type="gene ID" value="ENSPMGG00000002214.1"/>
</dbReference>
<dbReference type="InterPro" id="IPR055356">
    <property type="entry name" value="ZP-N"/>
</dbReference>
<dbReference type="GO" id="GO:0005576">
    <property type="term" value="C:extracellular region"/>
    <property type="evidence" value="ECO:0007669"/>
    <property type="project" value="UniProtKB-SubCell"/>
</dbReference>
<dbReference type="InterPro" id="IPR058876">
    <property type="entry name" value="Ig-like_ZP"/>
</dbReference>
<evidence type="ECO:0000313" key="9">
    <source>
        <dbReference type="Proteomes" id="UP000261520"/>
    </source>
</evidence>
<keyword evidence="4" id="KW-0325">Glycoprotein</keyword>
<dbReference type="AlphaFoldDB" id="A0A3B3ZD43"/>
<dbReference type="SMART" id="SM00241">
    <property type="entry name" value="ZP"/>
    <property type="match status" value="1"/>
</dbReference>
<feature type="chain" id="PRO_5017440128" description="ZP domain-containing protein" evidence="6">
    <location>
        <begin position="28"/>
        <end position="932"/>
    </location>
</feature>
<dbReference type="Gene3D" id="2.60.40.4100">
    <property type="entry name" value="Zona pellucida, ZP-C domain"/>
    <property type="match status" value="1"/>
</dbReference>
<name>A0A3B3ZD43_9GOBI</name>
<keyword evidence="6" id="KW-0732">Signal</keyword>
<evidence type="ECO:0000256" key="4">
    <source>
        <dbReference type="ARBA" id="ARBA00023180"/>
    </source>
</evidence>
<evidence type="ECO:0000256" key="1">
    <source>
        <dbReference type="ARBA" id="ARBA00004613"/>
    </source>
</evidence>
<keyword evidence="2" id="KW-0964">Secreted</keyword>
<dbReference type="STRING" id="409849.ENSPMGP00000002535"/>
<comment type="subcellular location">
    <subcellularLocation>
        <location evidence="1">Secreted</location>
    </subcellularLocation>
</comment>
<sequence>MPHLSPFPSRCSLLWKSLAAVILVCQARPNLKLSSQTGSGLRAECLGNLMRLSLDKALAVGNQLEVEAINGSQRVLLTPALAARCGYSMESDPWGNTRIYASLLGCYVHNTDDTTFELGLRLEMFNSMSPEVISHDVQQTCSFSRWAPREVLCDRNYMEVSHHIPVPDSPADPTGPKGSSVKDDPQMNAIPGSSATGGIWKLTFQSPEVVPMVQREAEQAGYGAHISANRLVVRSPYHKPETYSEDVAGIPMEVLRVSVYYSTPTGLSVMDMSAACPIGGVLFTEQLISWHIPRVVTPLVDSGARIQELHMGMNGHRLDPSQLSARGYTLITKDFHIVMEIPVGTPDGYYKSHAPGYQYHVSFSVEPMVEVLWRSVQSRVDTHYKVLFPITTPLMARPPHVSDLASRLFSLQVGTFLQDVELRNITFFTGTFSVEECVTRGFSVQQHDYPNGTRSFSVSLAFSEDVVKRHNPEPLVTVYSLPLTLGLVVQPELSPFSASAELQASLHDVVLPTVSGSCDQEKFHITVAYGNQGSNFETFETLVGYRVLTAESAGNYHFKENATHFNFEVLYMAQDTAFEVLESDSVRARLDIILWDPKNQWTVGDLYLACHFPLTTTQCFSNGTMTALAVKLQSVPGLELDRLRLRDRNCGPVSTTERSALFSFTVDSCGTSRTFLDNYMLYENEISLDYSTGVSYPKWDNKVPRTSPIDPEYRQKVSCYYKVHGRVSAVFGHTPGSIPAAEVGTGQLQVHMRLAKDSSYGWFYGPEDFPVPKVLQEPVYVEVSLDSSDTRLELVLDNCWASSSPDRSSEPRWDIIVDSCANLEDRYLTQLLPVQKDSSVQIPAHVKRFSIKMFTFTREDQVLQEQIHIHCDAVVCDSNDHTDGACRGQCAHPRAPTHPGVDGAKGRKRERSSAQTSSGPVLLQQSGRTHPS</sequence>
<evidence type="ECO:0000256" key="2">
    <source>
        <dbReference type="ARBA" id="ARBA00022525"/>
    </source>
</evidence>
<dbReference type="InterPro" id="IPR017977">
    <property type="entry name" value="ZP_dom_CS"/>
</dbReference>
<keyword evidence="9" id="KW-1185">Reference proteome</keyword>
<reference evidence="8" key="2">
    <citation type="submission" date="2025-09" db="UniProtKB">
        <authorList>
            <consortium name="Ensembl"/>
        </authorList>
    </citation>
    <scope>IDENTIFICATION</scope>
</reference>
<dbReference type="InterPro" id="IPR001507">
    <property type="entry name" value="ZP_dom"/>
</dbReference>
<organism evidence="8 9">
    <name type="scientific">Periophthalmus magnuspinnatus</name>
    <dbReference type="NCBI Taxonomy" id="409849"/>
    <lineage>
        <taxon>Eukaryota</taxon>
        <taxon>Metazoa</taxon>
        <taxon>Chordata</taxon>
        <taxon>Craniata</taxon>
        <taxon>Vertebrata</taxon>
        <taxon>Euteleostomi</taxon>
        <taxon>Actinopterygii</taxon>
        <taxon>Neopterygii</taxon>
        <taxon>Teleostei</taxon>
        <taxon>Neoteleostei</taxon>
        <taxon>Acanthomorphata</taxon>
        <taxon>Gobiaria</taxon>
        <taxon>Gobiiformes</taxon>
        <taxon>Gobioidei</taxon>
        <taxon>Gobiidae</taxon>
        <taxon>Oxudercinae</taxon>
        <taxon>Periophthalmus</taxon>
    </lineage>
</organism>
<dbReference type="PANTHER" id="PTHR47130">
    <property type="entry name" value="SI:DKEY-19B23.11-RELATED"/>
    <property type="match status" value="1"/>
</dbReference>
<feature type="compositionally biased region" description="Polar residues" evidence="5">
    <location>
        <begin position="913"/>
        <end position="932"/>
    </location>
</feature>
<keyword evidence="3" id="KW-1015">Disulfide bond</keyword>
<dbReference type="PROSITE" id="PS00682">
    <property type="entry name" value="ZP_1"/>
    <property type="match status" value="1"/>
</dbReference>
<evidence type="ECO:0000313" key="8">
    <source>
        <dbReference type="Ensembl" id="ENSPMGP00000002535.1"/>
    </source>
</evidence>
<dbReference type="Pfam" id="PF26562">
    <property type="entry name" value="Ig-like"/>
    <property type="match status" value="1"/>
</dbReference>
<accession>A0A3B3ZD43</accession>
<dbReference type="Pfam" id="PF23344">
    <property type="entry name" value="ZP-N"/>
    <property type="match status" value="1"/>
</dbReference>
<evidence type="ECO:0000259" key="7">
    <source>
        <dbReference type="PROSITE" id="PS51034"/>
    </source>
</evidence>
<evidence type="ECO:0000256" key="6">
    <source>
        <dbReference type="SAM" id="SignalP"/>
    </source>
</evidence>
<dbReference type="Gene3D" id="2.60.40.3210">
    <property type="entry name" value="Zona pellucida, ZP-N domain"/>
    <property type="match status" value="1"/>
</dbReference>
<evidence type="ECO:0000256" key="5">
    <source>
        <dbReference type="SAM" id="MobiDB-lite"/>
    </source>
</evidence>
<dbReference type="PROSITE" id="PS51034">
    <property type="entry name" value="ZP_2"/>
    <property type="match status" value="1"/>
</dbReference>
<dbReference type="Proteomes" id="UP000261520">
    <property type="component" value="Unplaced"/>
</dbReference>
<dbReference type="Pfam" id="PF00100">
    <property type="entry name" value="Zona_pellucida"/>
    <property type="match status" value="1"/>
</dbReference>
<proteinExistence type="predicted"/>
<feature type="region of interest" description="Disordered" evidence="5">
    <location>
        <begin position="888"/>
        <end position="932"/>
    </location>
</feature>
<feature type="signal peptide" evidence="6">
    <location>
        <begin position="1"/>
        <end position="27"/>
    </location>
</feature>
<feature type="domain" description="ZP" evidence="7">
    <location>
        <begin position="618"/>
        <end position="893"/>
    </location>
</feature>
<dbReference type="InterPro" id="IPR055355">
    <property type="entry name" value="ZP-C"/>
</dbReference>
<protein>
    <recommendedName>
        <fullName evidence="7">ZP domain-containing protein</fullName>
    </recommendedName>
</protein>
<dbReference type="PANTHER" id="PTHR47130:SF3">
    <property type="entry name" value="ZONA PELLUCIDA PROTEIN"/>
    <property type="match status" value="1"/>
</dbReference>
<reference evidence="8" key="1">
    <citation type="submission" date="2025-08" db="UniProtKB">
        <authorList>
            <consortium name="Ensembl"/>
        </authorList>
    </citation>
    <scope>IDENTIFICATION</scope>
</reference>
<dbReference type="InterPro" id="IPR042235">
    <property type="entry name" value="ZP-C_dom"/>
</dbReference>
<evidence type="ECO:0000256" key="3">
    <source>
        <dbReference type="ARBA" id="ARBA00023157"/>
    </source>
</evidence>